<dbReference type="OrthoDB" id="6340454at2759"/>
<feature type="region of interest" description="Disordered" evidence="1">
    <location>
        <begin position="91"/>
        <end position="126"/>
    </location>
</feature>
<dbReference type="Pfam" id="PF12937">
    <property type="entry name" value="F-box-like"/>
    <property type="match status" value="1"/>
</dbReference>
<evidence type="ECO:0000313" key="2">
    <source>
        <dbReference type="EnsemblMetazoa" id="ISCW008864-PA"/>
    </source>
</evidence>
<dbReference type="GO" id="GO:0005737">
    <property type="term" value="C:cytoplasm"/>
    <property type="evidence" value="ECO:0000318"/>
    <property type="project" value="GO_Central"/>
</dbReference>
<feature type="compositionally biased region" description="Low complexity" evidence="1">
    <location>
        <begin position="91"/>
        <end position="102"/>
    </location>
</feature>
<reference evidence="3" key="1">
    <citation type="submission" date="2008-03" db="EMBL/GenBank/DDBJ databases">
        <title>Annotation of Ixodes scapularis.</title>
        <authorList>
            <consortium name="Ixodes scapularis Genome Project Consortium"/>
            <person name="Caler E."/>
            <person name="Hannick L.I."/>
            <person name="Bidwell S."/>
            <person name="Joardar V."/>
            <person name="Thiagarajan M."/>
            <person name="Amedeo P."/>
            <person name="Galinsky K.J."/>
            <person name="Schobel S."/>
            <person name="Inman J."/>
            <person name="Hostetler J."/>
            <person name="Miller J."/>
            <person name="Hammond M."/>
            <person name="Megy K."/>
            <person name="Lawson D."/>
            <person name="Kodira C."/>
            <person name="Sutton G."/>
            <person name="Meyer J."/>
            <person name="Hill C.A."/>
            <person name="Birren B."/>
            <person name="Nene V."/>
            <person name="Collins F."/>
            <person name="Alarcon-Chaidez F."/>
            <person name="Wikel S."/>
            <person name="Strausberg R."/>
        </authorList>
    </citation>
    <scope>NUCLEOTIDE SEQUENCE [LARGE SCALE GENOMIC DNA]</scope>
    <source>
        <strain evidence="3">Wikel</strain>
    </source>
</reference>
<dbReference type="GO" id="GO:0019005">
    <property type="term" value="C:SCF ubiquitin ligase complex"/>
    <property type="evidence" value="ECO:0000318"/>
    <property type="project" value="GO_Central"/>
</dbReference>
<sequence length="570" mass="63949">MLNKRKARLDYADCQRLAGSREGIASLATPSVVKRSSRDPHRGLYPAQRPTMSRSAANSSKSGTSDTPAPGQDMSLRYPSFQTAHALLLASGAGSSDGRSSATNRPENGRTPEGSPGKRKRAKTMPQNNKITRYFETSPKKLGAQFDEEHRCPQAAGPSSLSFVGPVKEDSKWQYPLEGDSDDSDDSVVITEVFGLLCPEVVPETELGNPFDQLPTEVLEAVFANISLQELLLTCNRVCRRWLQVIGDPTFLQHRKRYYKFKAGNCRSVVCEVQCICESEGMYMLKFRKEAKGLEAVLRKHEKYEIATEVLQGGFRDCFSGKFVHPWCIVAALVVVSESVQDIFQLFHPSLDNLALSEALYCIATFLLHFQKNYNINHGYHYRTYYALHLYENMWSGTLKDLTAVQQSHKGQQNILKFGYRDKMTSKVRVLDVSRLVSMPSGLSLNKQRFSKLVIQSVEHFLSSADELLTTAHVPQKVMDLENNMPIQLTSAQRLACQCIDGLTLQAVADEAASFWEKMADPNNKEVRMTHDGYLKLFQLQKPRLGVYDCIFVDEAQDCNPGLACILLFI</sequence>
<name>A0A1S4L5I2_IXOSC</name>
<dbReference type="GO" id="GO:0031146">
    <property type="term" value="P:SCF-dependent proteasomal ubiquitin-dependent protein catabolic process"/>
    <property type="evidence" value="ECO:0000318"/>
    <property type="project" value="GO_Central"/>
</dbReference>
<dbReference type="EMBL" id="ABJB010696215">
    <property type="status" value="NOT_ANNOTATED_CDS"/>
    <property type="molecule type" value="Genomic_DNA"/>
</dbReference>
<dbReference type="EnsemblMetazoa" id="ISCW008864-RA">
    <property type="protein sequence ID" value="ISCW008864-PA"/>
    <property type="gene ID" value="ISCW008864"/>
</dbReference>
<dbReference type="EMBL" id="ABJB010874521">
    <property type="status" value="NOT_ANNOTATED_CDS"/>
    <property type="molecule type" value="Genomic_DNA"/>
</dbReference>
<dbReference type="PROSITE" id="PS50181">
    <property type="entry name" value="FBOX"/>
    <property type="match status" value="1"/>
</dbReference>
<dbReference type="AlphaFoldDB" id="A0A1S4L5I2"/>
<dbReference type="VEuPathDB" id="VectorBase:ISCP_024229"/>
<proteinExistence type="predicted"/>
<dbReference type="GO" id="GO:0006516">
    <property type="term" value="P:glycoprotein catabolic process"/>
    <property type="evidence" value="ECO:0000318"/>
    <property type="project" value="GO_Central"/>
</dbReference>
<evidence type="ECO:0000313" key="3">
    <source>
        <dbReference type="Proteomes" id="UP000001555"/>
    </source>
</evidence>
<keyword evidence="3" id="KW-1185">Reference proteome</keyword>
<organism evidence="2 3">
    <name type="scientific">Ixodes scapularis</name>
    <name type="common">Black-legged tick</name>
    <name type="synonym">Deer tick</name>
    <dbReference type="NCBI Taxonomy" id="6945"/>
    <lineage>
        <taxon>Eukaryota</taxon>
        <taxon>Metazoa</taxon>
        <taxon>Ecdysozoa</taxon>
        <taxon>Arthropoda</taxon>
        <taxon>Chelicerata</taxon>
        <taxon>Arachnida</taxon>
        <taxon>Acari</taxon>
        <taxon>Parasitiformes</taxon>
        <taxon>Ixodida</taxon>
        <taxon>Ixodoidea</taxon>
        <taxon>Ixodidae</taxon>
        <taxon>Ixodinae</taxon>
        <taxon>Ixodes</taxon>
    </lineage>
</organism>
<dbReference type="EMBL" id="ABJB010053696">
    <property type="status" value="NOT_ANNOTATED_CDS"/>
    <property type="molecule type" value="Genomic_DNA"/>
</dbReference>
<accession>A0A1S4L5I2</accession>
<dbReference type="Proteomes" id="UP000001555">
    <property type="component" value="Unassembled WGS sequence"/>
</dbReference>
<dbReference type="SUPFAM" id="SSF81383">
    <property type="entry name" value="F-box domain"/>
    <property type="match status" value="1"/>
</dbReference>
<dbReference type="SMART" id="SM00256">
    <property type="entry name" value="FBOX"/>
    <property type="match status" value="1"/>
</dbReference>
<reference evidence="2" key="2">
    <citation type="submission" date="2020-05" db="UniProtKB">
        <authorList>
            <consortium name="EnsemblMetazoa"/>
        </authorList>
    </citation>
    <scope>IDENTIFICATION</scope>
    <source>
        <strain evidence="2">wikel</strain>
    </source>
</reference>
<dbReference type="VEuPathDB" id="VectorBase:ISCI008864"/>
<dbReference type="InParanoid" id="A0A1S4L5I2"/>
<dbReference type="EMBL" id="ABJB010754104">
    <property type="status" value="NOT_ANNOTATED_CDS"/>
    <property type="molecule type" value="Genomic_DNA"/>
</dbReference>
<protein>
    <submittedName>
        <fullName evidence="2">Uncharacterized protein</fullName>
    </submittedName>
</protein>
<evidence type="ECO:0000256" key="1">
    <source>
        <dbReference type="SAM" id="MobiDB-lite"/>
    </source>
</evidence>
<dbReference type="Gene3D" id="1.20.1280.50">
    <property type="match status" value="1"/>
</dbReference>
<feature type="compositionally biased region" description="Polar residues" evidence="1">
    <location>
        <begin position="50"/>
        <end position="67"/>
    </location>
</feature>
<feature type="region of interest" description="Disordered" evidence="1">
    <location>
        <begin position="19"/>
        <end position="76"/>
    </location>
</feature>
<dbReference type="GO" id="GO:0036503">
    <property type="term" value="P:ERAD pathway"/>
    <property type="evidence" value="ECO:0000318"/>
    <property type="project" value="GO_Central"/>
</dbReference>
<dbReference type="VEuPathDB" id="VectorBase:ISCW008864"/>
<dbReference type="InterPro" id="IPR001810">
    <property type="entry name" value="F-box_dom"/>
</dbReference>
<dbReference type="InterPro" id="IPR036047">
    <property type="entry name" value="F-box-like_dom_sf"/>
</dbReference>